<dbReference type="InterPro" id="IPR017896">
    <property type="entry name" value="4Fe4S_Fe-S-bd"/>
</dbReference>
<feature type="domain" description="4Fe-4S ferredoxin-type" evidence="2">
    <location>
        <begin position="249"/>
        <end position="278"/>
    </location>
</feature>
<dbReference type="KEGG" id="msj:MSSAC_2859"/>
<dbReference type="SUPFAM" id="SSF54862">
    <property type="entry name" value="4Fe-4S ferredoxins"/>
    <property type="match status" value="2"/>
</dbReference>
<dbReference type="PROSITE" id="PS00198">
    <property type="entry name" value="4FE4S_FER_1"/>
    <property type="match status" value="4"/>
</dbReference>
<dbReference type="EMBL" id="CP009508">
    <property type="protein sequence ID" value="AKB37449.1"/>
    <property type="molecule type" value="Genomic_DNA"/>
</dbReference>
<feature type="domain" description="4Fe-4S ferredoxin-type" evidence="2">
    <location>
        <begin position="359"/>
        <end position="388"/>
    </location>
</feature>
<evidence type="ECO:0000259" key="2">
    <source>
        <dbReference type="PROSITE" id="PS51379"/>
    </source>
</evidence>
<dbReference type="RefSeq" id="WP_048183837.1">
    <property type="nucleotide sequence ID" value="NZ_CP009508.1"/>
</dbReference>
<feature type="domain" description="4Fe-4S ferredoxin-type" evidence="2">
    <location>
        <begin position="124"/>
        <end position="153"/>
    </location>
</feature>
<dbReference type="PANTHER" id="PTHR43193">
    <property type="match status" value="1"/>
</dbReference>
<dbReference type="GO" id="GO:0016491">
    <property type="term" value="F:oxidoreductase activity"/>
    <property type="evidence" value="ECO:0007669"/>
    <property type="project" value="UniProtKB-ARBA"/>
</dbReference>
<feature type="domain" description="4Fe-4S ferredoxin-type" evidence="2">
    <location>
        <begin position="85"/>
        <end position="114"/>
    </location>
</feature>
<feature type="domain" description="4Fe-4S ferredoxin-type" evidence="2">
    <location>
        <begin position="165"/>
        <end position="195"/>
    </location>
</feature>
<dbReference type="Pfam" id="PF12800">
    <property type="entry name" value="Fer4_4"/>
    <property type="match status" value="1"/>
</dbReference>
<protein>
    <recommendedName>
        <fullName evidence="2">4Fe-4S ferredoxin-type domain-containing protein</fullName>
    </recommendedName>
</protein>
<sequence length="489" mass="54487">MSENEPEECPEQETQACDGCCCGAGENEEPEKGENETEDLESEDFEEPEEAEPEEENQEKLTVTTSMDLQGSHFLYTQATEKSLKTLDYDYKRCNGCGICVDICPTKALELGPMHEIATGLDAPPVMMDLDKCTFCRMCSNLCPVHAITLESLGDVPDKKQYPKYDAFVNINEKCLPCALCEGACPQDAIEVEFTFPKKEEIAPFKEGAEGEIEIDPDKCNFCGICARFCDAFILLEREPTPDNPVPFEQLLVDEDKCDYCVLCQDLCPEEAIKVKGERPCEAPKVEGKVTVDDMKCTQCARCQAVCPYEAVDLQKPMEGKLSLIELNLKECDPQGCRGCFNVCPSELWYVPTDPEDPRKIAFAEDFCMYCGACVKACHLGAIKVERTDVHHTEIPDTPWASQWKDAIESLKTGVRKGVDRAVFRETETLKAQKFMGIEPPCTDEEALAAVQEKIDSLMPVLKSAKVRKLWETDSPESTAVAVKKKIEG</sequence>
<reference evidence="3 4" key="1">
    <citation type="submission" date="2014-07" db="EMBL/GenBank/DDBJ databases">
        <title>Methanogenic archaea and the global carbon cycle.</title>
        <authorList>
            <person name="Henriksen J.R."/>
            <person name="Luke J."/>
            <person name="Reinhart S."/>
            <person name="Benedict M.N."/>
            <person name="Youngblut N.D."/>
            <person name="Metcalf M.E."/>
            <person name="Whitaker R.J."/>
            <person name="Metcalf W.W."/>
        </authorList>
    </citation>
    <scope>NUCLEOTIDE SEQUENCE [LARGE SCALE GENOMIC DNA]</scope>
    <source>
        <strain evidence="3 4">C2J</strain>
    </source>
</reference>
<feature type="domain" description="4Fe-4S ferredoxin-type" evidence="2">
    <location>
        <begin position="288"/>
        <end position="317"/>
    </location>
</feature>
<dbReference type="PROSITE" id="PS51379">
    <property type="entry name" value="4FE4S_FER_2"/>
    <property type="match status" value="8"/>
</dbReference>
<dbReference type="HOGENOM" id="CLU_050974_0_0_2"/>
<organism evidence="3 4">
    <name type="scientific">Methanosarcina siciliae C2J</name>
    <dbReference type="NCBI Taxonomy" id="1434118"/>
    <lineage>
        <taxon>Archaea</taxon>
        <taxon>Methanobacteriati</taxon>
        <taxon>Methanobacteriota</taxon>
        <taxon>Stenosarchaea group</taxon>
        <taxon>Methanomicrobia</taxon>
        <taxon>Methanosarcinales</taxon>
        <taxon>Methanosarcinaceae</taxon>
        <taxon>Methanosarcina</taxon>
    </lineage>
</organism>
<feature type="region of interest" description="Disordered" evidence="1">
    <location>
        <begin position="26"/>
        <end position="63"/>
    </location>
</feature>
<dbReference type="PATRIC" id="fig|1434118.4.peg.3719"/>
<proteinExistence type="predicted"/>
<feature type="domain" description="4Fe-4S ferredoxin-type" evidence="2">
    <location>
        <begin position="211"/>
        <end position="241"/>
    </location>
</feature>
<evidence type="ECO:0000256" key="1">
    <source>
        <dbReference type="SAM" id="MobiDB-lite"/>
    </source>
</evidence>
<dbReference type="CDD" id="cd10549">
    <property type="entry name" value="MtMvhB_like"/>
    <property type="match status" value="2"/>
</dbReference>
<dbReference type="Proteomes" id="UP000033123">
    <property type="component" value="Chromosome"/>
</dbReference>
<dbReference type="STRING" id="1434118.MSSAC_2859"/>
<evidence type="ECO:0000313" key="3">
    <source>
        <dbReference type="EMBL" id="AKB37449.1"/>
    </source>
</evidence>
<accession>A0A0E3PQ96</accession>
<dbReference type="Pfam" id="PF12838">
    <property type="entry name" value="Fer4_7"/>
    <property type="match status" value="3"/>
</dbReference>
<feature type="domain" description="4Fe-4S ferredoxin-type" evidence="2">
    <location>
        <begin position="323"/>
        <end position="354"/>
    </location>
</feature>
<feature type="compositionally biased region" description="Acidic residues" evidence="1">
    <location>
        <begin position="36"/>
        <end position="57"/>
    </location>
</feature>
<dbReference type="GeneID" id="24872525"/>
<dbReference type="Gene3D" id="3.30.70.20">
    <property type="match status" value="4"/>
</dbReference>
<dbReference type="InterPro" id="IPR017900">
    <property type="entry name" value="4Fe4S_Fe_S_CS"/>
</dbReference>
<name>A0A0E3PQ96_9EURY</name>
<gene>
    <name evidence="3" type="ORF">MSSAC_2859</name>
</gene>
<dbReference type="AlphaFoldDB" id="A0A0E3PQ96"/>
<evidence type="ECO:0000313" key="4">
    <source>
        <dbReference type="Proteomes" id="UP000033123"/>
    </source>
</evidence>
<dbReference type="Gene3D" id="3.30.70.3270">
    <property type="match status" value="1"/>
</dbReference>
<dbReference type="InterPro" id="IPR052977">
    <property type="entry name" value="Polyferredoxin-like_ET"/>
</dbReference>
<dbReference type="PANTHER" id="PTHR43193:SF2">
    <property type="entry name" value="POLYFERREDOXIN PROTEIN FWDF"/>
    <property type="match status" value="1"/>
</dbReference>